<dbReference type="RefSeq" id="WP_080885923.1">
    <property type="nucleotide sequence ID" value="NZ_LT828648.1"/>
</dbReference>
<keyword evidence="4 6" id="KW-1133">Transmembrane helix</keyword>
<evidence type="ECO:0000256" key="5">
    <source>
        <dbReference type="ARBA" id="ARBA00023136"/>
    </source>
</evidence>
<keyword evidence="2" id="KW-1003">Cell membrane</keyword>
<dbReference type="AlphaFoldDB" id="A0A1W1I2Y3"/>
<evidence type="ECO:0000256" key="1">
    <source>
        <dbReference type="ARBA" id="ARBA00004651"/>
    </source>
</evidence>
<feature type="transmembrane region" description="Helical" evidence="6">
    <location>
        <begin position="154"/>
        <end position="177"/>
    </location>
</feature>
<feature type="transmembrane region" description="Helical" evidence="6">
    <location>
        <begin position="303"/>
        <end position="321"/>
    </location>
</feature>
<dbReference type="SUPFAM" id="SSF103473">
    <property type="entry name" value="MFS general substrate transporter"/>
    <property type="match status" value="1"/>
</dbReference>
<organism evidence="7 8">
    <name type="scientific">Nitrospira japonica</name>
    <dbReference type="NCBI Taxonomy" id="1325564"/>
    <lineage>
        <taxon>Bacteria</taxon>
        <taxon>Pseudomonadati</taxon>
        <taxon>Nitrospirota</taxon>
        <taxon>Nitrospiria</taxon>
        <taxon>Nitrospirales</taxon>
        <taxon>Nitrospiraceae</taxon>
        <taxon>Nitrospira</taxon>
    </lineage>
</organism>
<dbReference type="Proteomes" id="UP000192042">
    <property type="component" value="Chromosome I"/>
</dbReference>
<dbReference type="PANTHER" id="PTHR23513">
    <property type="entry name" value="INTEGRAL MEMBRANE EFFLUX PROTEIN-RELATED"/>
    <property type="match status" value="1"/>
</dbReference>
<dbReference type="GO" id="GO:0022857">
    <property type="term" value="F:transmembrane transporter activity"/>
    <property type="evidence" value="ECO:0007669"/>
    <property type="project" value="InterPro"/>
</dbReference>
<keyword evidence="3 6" id="KW-0812">Transmembrane</keyword>
<dbReference type="KEGG" id="nja:NSJP_1204"/>
<dbReference type="Gene3D" id="1.20.1250.20">
    <property type="entry name" value="MFS general substrate transporter like domains"/>
    <property type="match status" value="1"/>
</dbReference>
<keyword evidence="8" id="KW-1185">Reference proteome</keyword>
<evidence type="ECO:0000313" key="8">
    <source>
        <dbReference type="Proteomes" id="UP000192042"/>
    </source>
</evidence>
<evidence type="ECO:0000313" key="7">
    <source>
        <dbReference type="EMBL" id="SLM47376.1"/>
    </source>
</evidence>
<keyword evidence="5 6" id="KW-0472">Membrane</keyword>
<evidence type="ECO:0000256" key="4">
    <source>
        <dbReference type="ARBA" id="ARBA00022989"/>
    </source>
</evidence>
<protein>
    <submittedName>
        <fullName evidence="7">Putative Permease, MFS family</fullName>
    </submittedName>
</protein>
<feature type="transmembrane region" description="Helical" evidence="6">
    <location>
        <begin position="361"/>
        <end position="383"/>
    </location>
</feature>
<reference evidence="7 8" key="1">
    <citation type="submission" date="2017-03" db="EMBL/GenBank/DDBJ databases">
        <authorList>
            <person name="Afonso C.L."/>
            <person name="Miller P.J."/>
            <person name="Scott M.A."/>
            <person name="Spackman E."/>
            <person name="Goraichik I."/>
            <person name="Dimitrov K.M."/>
            <person name="Suarez D.L."/>
            <person name="Swayne D.E."/>
        </authorList>
    </citation>
    <scope>NUCLEOTIDE SEQUENCE [LARGE SCALE GENOMIC DNA]</scope>
    <source>
        <strain evidence="7">Genome sequencing of Nitrospira japonica strain NJ11</strain>
    </source>
</reference>
<feature type="transmembrane region" description="Helical" evidence="6">
    <location>
        <begin position="115"/>
        <end position="142"/>
    </location>
</feature>
<dbReference type="PANTHER" id="PTHR23513:SF6">
    <property type="entry name" value="MAJOR FACILITATOR SUPERFAMILY ASSOCIATED DOMAIN-CONTAINING PROTEIN"/>
    <property type="match status" value="1"/>
</dbReference>
<dbReference type="GO" id="GO:0005886">
    <property type="term" value="C:plasma membrane"/>
    <property type="evidence" value="ECO:0007669"/>
    <property type="project" value="UniProtKB-SubCell"/>
</dbReference>
<comment type="subcellular location">
    <subcellularLocation>
        <location evidence="1">Cell membrane</location>
        <topology evidence="1">Multi-pass membrane protein</topology>
    </subcellularLocation>
</comment>
<feature type="transmembrane region" description="Helical" evidence="6">
    <location>
        <begin position="327"/>
        <end position="349"/>
    </location>
</feature>
<dbReference type="InterPro" id="IPR036259">
    <property type="entry name" value="MFS_trans_sf"/>
</dbReference>
<gene>
    <name evidence="7" type="ORF">NSJP_1204</name>
</gene>
<dbReference type="EMBL" id="LT828648">
    <property type="protein sequence ID" value="SLM47376.1"/>
    <property type="molecule type" value="Genomic_DNA"/>
</dbReference>
<dbReference type="STRING" id="1325564.NSJP_1204"/>
<proteinExistence type="predicted"/>
<dbReference type="Pfam" id="PF07690">
    <property type="entry name" value="MFS_1"/>
    <property type="match status" value="1"/>
</dbReference>
<feature type="transmembrane region" description="Helical" evidence="6">
    <location>
        <begin position="60"/>
        <end position="80"/>
    </location>
</feature>
<evidence type="ECO:0000256" key="2">
    <source>
        <dbReference type="ARBA" id="ARBA00022475"/>
    </source>
</evidence>
<feature type="transmembrane region" description="Helical" evidence="6">
    <location>
        <begin position="234"/>
        <end position="260"/>
    </location>
</feature>
<sequence length="436" mass="45767">MQDRPAPLTIQGVPRRWLLSHDFSLVWWGQVVSQVGDGISKLALVWFVYSVTGSPLKTSIIGLLQTVPAIVLAPLIGVAVDRLPKKTLLILSDLVRALVIGLIPCWMPVDTFTVSALYVLVTLHAMATAVFGPALTASIPSLVAPAQYTSANALLQVTTSLGIIMGPALSGLGIAALSSQEVLCLNAATYVISAACFIPIRFAPSVSSGASQSLASTWRDVVEGFYYVVRGRPLVLFLTATASLYTFATAAFTTLFPVFARKLLDLGPVEVGYLWSMLGIGLLSVSVVLTTISAWSVKRRLKIIAMASAASGVALLGLVWASRPAAAAGLLILLGGGLGVLTPVAWGVLQEVTPAQLLGRVLGFYTMGAMGAAMGGITFFGWVTGEYGVPISISVIGLVMVGTGLWTGHFLGRMTERSLAYVVQQPVEGEGDTCQS</sequence>
<evidence type="ECO:0000256" key="6">
    <source>
        <dbReference type="SAM" id="Phobius"/>
    </source>
</evidence>
<feature type="transmembrane region" description="Helical" evidence="6">
    <location>
        <begin position="272"/>
        <end position="296"/>
    </location>
</feature>
<accession>A0A1W1I2Y3</accession>
<name>A0A1W1I2Y3_9BACT</name>
<evidence type="ECO:0000256" key="3">
    <source>
        <dbReference type="ARBA" id="ARBA00022692"/>
    </source>
</evidence>
<feature type="transmembrane region" description="Helical" evidence="6">
    <location>
        <begin position="389"/>
        <end position="411"/>
    </location>
</feature>
<dbReference type="CDD" id="cd06173">
    <property type="entry name" value="MFS_MefA_like"/>
    <property type="match status" value="1"/>
</dbReference>
<dbReference type="InterPro" id="IPR011701">
    <property type="entry name" value="MFS"/>
</dbReference>